<evidence type="ECO:0000259" key="1">
    <source>
        <dbReference type="PROSITE" id="PS51186"/>
    </source>
</evidence>
<reference evidence="2" key="1">
    <citation type="submission" date="2022-10" db="EMBL/GenBank/DDBJ databases">
        <title>Tapping the CABI collections for fungal endophytes: first genome assemblies for Collariella, Neodidymelliopsis, Ascochyta clinopodiicola, Didymella pomorum, Didymosphaeria variabile, Neocosmospora piperis and Neocucurbitaria cava.</title>
        <authorList>
            <person name="Hill R."/>
        </authorList>
    </citation>
    <scope>NUCLEOTIDE SEQUENCE</scope>
    <source>
        <strain evidence="2">IMI 366586</strain>
    </source>
</reference>
<gene>
    <name evidence="2" type="ORF">N0V84_006742</name>
</gene>
<keyword evidence="3" id="KW-1185">Reference proteome</keyword>
<dbReference type="PANTHER" id="PTHR42791:SF16">
    <property type="entry name" value="N-ACETYLTRANSFERASE DOMAIN-CONTAINING PROTEIN"/>
    <property type="match status" value="1"/>
</dbReference>
<comment type="caution">
    <text evidence="2">The sequence shown here is derived from an EMBL/GenBank/DDBJ whole genome shotgun (WGS) entry which is preliminary data.</text>
</comment>
<dbReference type="InterPro" id="IPR016181">
    <property type="entry name" value="Acyl_CoA_acyltransferase"/>
</dbReference>
<dbReference type="OrthoDB" id="2115692at2759"/>
<protein>
    <recommendedName>
        <fullName evidence="1">N-acetyltransferase domain-containing protein</fullName>
    </recommendedName>
</protein>
<dbReference type="InterPro" id="IPR000182">
    <property type="entry name" value="GNAT_dom"/>
</dbReference>
<dbReference type="EMBL" id="JAPEUR010000137">
    <property type="protein sequence ID" value="KAJ4318654.1"/>
    <property type="molecule type" value="Genomic_DNA"/>
</dbReference>
<dbReference type="PROSITE" id="PS51186">
    <property type="entry name" value="GNAT"/>
    <property type="match status" value="1"/>
</dbReference>
<accession>A0A9W8WBE8</accession>
<organism evidence="2 3">
    <name type="scientific">Fusarium piperis</name>
    <dbReference type="NCBI Taxonomy" id="1435070"/>
    <lineage>
        <taxon>Eukaryota</taxon>
        <taxon>Fungi</taxon>
        <taxon>Dikarya</taxon>
        <taxon>Ascomycota</taxon>
        <taxon>Pezizomycotina</taxon>
        <taxon>Sordariomycetes</taxon>
        <taxon>Hypocreomycetidae</taxon>
        <taxon>Hypocreales</taxon>
        <taxon>Nectriaceae</taxon>
        <taxon>Fusarium</taxon>
        <taxon>Fusarium solani species complex</taxon>
    </lineage>
</organism>
<dbReference type="Proteomes" id="UP001140502">
    <property type="component" value="Unassembled WGS sequence"/>
</dbReference>
<dbReference type="InterPro" id="IPR052523">
    <property type="entry name" value="Trichothecene_AcTrans"/>
</dbReference>
<dbReference type="SUPFAM" id="SSF55729">
    <property type="entry name" value="Acyl-CoA N-acyltransferases (Nat)"/>
    <property type="match status" value="1"/>
</dbReference>
<evidence type="ECO:0000313" key="2">
    <source>
        <dbReference type="EMBL" id="KAJ4318654.1"/>
    </source>
</evidence>
<dbReference type="Gene3D" id="3.40.630.30">
    <property type="match status" value="1"/>
</dbReference>
<sequence>MNSLKLIRVNSTQELDQLVDLACEIWIDDPIFSCVVPGRRERPEQYRQVWQLLLRTEYSSPGAVVMVACEGSSGDIADAVGFAVWHRHGSSDTARSWQGDTLNKSKIPFDYLYEKLADQIVAVELTRLGILLQWIYLAFGQSAEAVSTSHAKEIMAETRNAERFYPDERWRLAFISVSPNHQRRGIGRKLVQWGLDRSEEEGVAAVLEASDAGKPLYEKMGFVEVGKMPFDGGKKEEPVMIRETREPKKMV</sequence>
<dbReference type="AlphaFoldDB" id="A0A9W8WBE8"/>
<proteinExistence type="predicted"/>
<dbReference type="GO" id="GO:0016747">
    <property type="term" value="F:acyltransferase activity, transferring groups other than amino-acyl groups"/>
    <property type="evidence" value="ECO:0007669"/>
    <property type="project" value="InterPro"/>
</dbReference>
<dbReference type="Pfam" id="PF13508">
    <property type="entry name" value="Acetyltransf_7"/>
    <property type="match status" value="1"/>
</dbReference>
<dbReference type="CDD" id="cd04301">
    <property type="entry name" value="NAT_SF"/>
    <property type="match status" value="1"/>
</dbReference>
<name>A0A9W8WBE8_9HYPO</name>
<dbReference type="PANTHER" id="PTHR42791">
    <property type="entry name" value="GNAT FAMILY ACETYLTRANSFERASE"/>
    <property type="match status" value="1"/>
</dbReference>
<evidence type="ECO:0000313" key="3">
    <source>
        <dbReference type="Proteomes" id="UP001140502"/>
    </source>
</evidence>
<feature type="domain" description="N-acetyltransferase" evidence="1">
    <location>
        <begin position="107"/>
        <end position="245"/>
    </location>
</feature>